<gene>
    <name evidence="5" type="ORF">Cgig2_031732</name>
</gene>
<feature type="repeat" description="PPR" evidence="3">
    <location>
        <begin position="837"/>
        <end position="871"/>
    </location>
</feature>
<evidence type="ECO:0000256" key="2">
    <source>
        <dbReference type="ARBA" id="ARBA00022737"/>
    </source>
</evidence>
<evidence type="ECO:0000256" key="3">
    <source>
        <dbReference type="PROSITE-ProRule" id="PRU00708"/>
    </source>
</evidence>
<keyword evidence="2" id="KW-0677">Repeat</keyword>
<feature type="repeat" description="PPR" evidence="3">
    <location>
        <begin position="700"/>
        <end position="734"/>
    </location>
</feature>
<organism evidence="5 6">
    <name type="scientific">Carnegiea gigantea</name>
    <dbReference type="NCBI Taxonomy" id="171969"/>
    <lineage>
        <taxon>Eukaryota</taxon>
        <taxon>Viridiplantae</taxon>
        <taxon>Streptophyta</taxon>
        <taxon>Embryophyta</taxon>
        <taxon>Tracheophyta</taxon>
        <taxon>Spermatophyta</taxon>
        <taxon>Magnoliopsida</taxon>
        <taxon>eudicotyledons</taxon>
        <taxon>Gunneridae</taxon>
        <taxon>Pentapetalae</taxon>
        <taxon>Caryophyllales</taxon>
        <taxon>Cactineae</taxon>
        <taxon>Cactaceae</taxon>
        <taxon>Cactoideae</taxon>
        <taxon>Echinocereeae</taxon>
        <taxon>Carnegiea</taxon>
    </lineage>
</organism>
<feature type="repeat" description="PPR" evidence="3">
    <location>
        <begin position="386"/>
        <end position="420"/>
    </location>
</feature>
<keyword evidence="6" id="KW-1185">Reference proteome</keyword>
<dbReference type="PANTHER" id="PTHR47939:SF13">
    <property type="entry name" value="OS03G0201400 PROTEIN"/>
    <property type="match status" value="1"/>
</dbReference>
<feature type="repeat" description="PPR" evidence="3">
    <location>
        <begin position="421"/>
        <end position="455"/>
    </location>
</feature>
<feature type="repeat" description="PPR" evidence="3">
    <location>
        <begin position="351"/>
        <end position="385"/>
    </location>
</feature>
<dbReference type="Pfam" id="PF01535">
    <property type="entry name" value="PPR"/>
    <property type="match status" value="5"/>
</dbReference>
<dbReference type="NCBIfam" id="TIGR00756">
    <property type="entry name" value="PPR"/>
    <property type="match status" value="4"/>
</dbReference>
<accession>A0A9Q1KRR0</accession>
<feature type="transmembrane region" description="Helical" evidence="4">
    <location>
        <begin position="973"/>
        <end position="994"/>
    </location>
</feature>
<dbReference type="InterPro" id="IPR011990">
    <property type="entry name" value="TPR-like_helical_dom_sf"/>
</dbReference>
<dbReference type="AlphaFoldDB" id="A0A9Q1KRR0"/>
<dbReference type="Gene3D" id="1.25.40.10">
    <property type="entry name" value="Tetratricopeptide repeat domain"/>
    <property type="match status" value="5"/>
</dbReference>
<dbReference type="InterPro" id="IPR002885">
    <property type="entry name" value="PPR_rpt"/>
</dbReference>
<reference evidence="5" key="1">
    <citation type="submission" date="2022-04" db="EMBL/GenBank/DDBJ databases">
        <title>Carnegiea gigantea Genome sequencing and assembly v2.</title>
        <authorList>
            <person name="Copetti D."/>
            <person name="Sanderson M.J."/>
            <person name="Burquez A."/>
            <person name="Wojciechowski M.F."/>
        </authorList>
    </citation>
    <scope>NUCLEOTIDE SEQUENCE</scope>
    <source>
        <strain evidence="5">SGP5-SGP5p</strain>
        <tissue evidence="5">Aerial part</tissue>
    </source>
</reference>
<dbReference type="Pfam" id="PF13041">
    <property type="entry name" value="PPR_2"/>
    <property type="match status" value="1"/>
</dbReference>
<evidence type="ECO:0008006" key="7">
    <source>
        <dbReference type="Google" id="ProtNLM"/>
    </source>
</evidence>
<evidence type="ECO:0000256" key="4">
    <source>
        <dbReference type="SAM" id="Phobius"/>
    </source>
</evidence>
<evidence type="ECO:0000256" key="1">
    <source>
        <dbReference type="ARBA" id="ARBA00007626"/>
    </source>
</evidence>
<name>A0A9Q1KRR0_9CARY</name>
<comment type="similarity">
    <text evidence="1">Belongs to the PPR family. P subfamily.</text>
</comment>
<evidence type="ECO:0000313" key="6">
    <source>
        <dbReference type="Proteomes" id="UP001153076"/>
    </source>
</evidence>
<dbReference type="Proteomes" id="UP001153076">
    <property type="component" value="Unassembled WGS sequence"/>
</dbReference>
<keyword evidence="4" id="KW-0472">Membrane</keyword>
<evidence type="ECO:0000313" key="5">
    <source>
        <dbReference type="EMBL" id="KAJ8447678.1"/>
    </source>
</evidence>
<keyword evidence="4" id="KW-1133">Transmembrane helix</keyword>
<proteinExistence type="inferred from homology"/>
<comment type="caution">
    <text evidence="5">The sequence shown here is derived from an EMBL/GenBank/DDBJ whole genome shotgun (WGS) entry which is preliminary data.</text>
</comment>
<dbReference type="OrthoDB" id="185373at2759"/>
<feature type="repeat" description="PPR" evidence="3">
    <location>
        <begin position="526"/>
        <end position="560"/>
    </location>
</feature>
<dbReference type="InterPro" id="IPR050667">
    <property type="entry name" value="PPR-containing_protein"/>
</dbReference>
<dbReference type="PANTHER" id="PTHR47939">
    <property type="entry name" value="MEMBRANE-ASSOCIATED SALT-INDUCIBLE PROTEIN-LIKE"/>
    <property type="match status" value="1"/>
</dbReference>
<dbReference type="PROSITE" id="PS51375">
    <property type="entry name" value="PPR"/>
    <property type="match status" value="7"/>
</dbReference>
<sequence>MWMPIIRCISKSRCFLSPFSFSRTFCSNSSHLTLFSPSTPLIRHQITDPSSESREIVTSFRDWFRTSKNPLLEKISQILSGKKDEDLLSPARVDEDLKMLDLELSEAFILEVLDYNKKNVLSCLKFFDWAGRQPGFSLSGACYVCIFKILSRAKLTSLMLDLLDTYIKRKHLHTVRMNDILVLGYALAGKVDLALQVFCKMRFNGADLNAVAYHVLLNALIEEGSFDAVSMVLGQIRMRGHESQVTHALVMKNLCKQNRLKDAEEYLRQLVSEGEEVSGHVLGVLVDAICKKDMNMFLHAGKLIQEFGEAGVVSMQQAYSVWIKNLAQEGRVDGAMEFFRTKKIQEGYVPELFRYNFLLNRLLKQNRLQEVCDLLMDMKESGIVPDKVTMNAALCFFCKAGMMDVVLELYKMKSDIGLTPNSLIYNYIVNTLCGDGSTDEAYGVLKNSITHGYFPGKKTFSVLADALCREGKLDKVKDLILFSLERKVMPAVSMYEKFIRALCRAERVEDGYLIHGQLSRMNRHASGMTYSHLIKGFNKVSRGDIAARLLIEMQEKGHKPPRKIFKAVICCLCEMENPEKHFVQLLEMQLSRYGPSKTIINFFIEGAGHGKRPDLAREVYEMMGRIGVAPNLDSDIVMLQCYLRNDRIADAINFFDDISKRRALGRKVYSVMVVGLCKVGKPDFAWTIMRQERKDGLLPSLQCYEELVKAYCSEKRYDDAIKVINDMEKVGRKITSFIGNILLLHSLLSKDLYAAWSRLRNVSDETPTSAMLGQLIAAFSGQIKVDSQVEDLEEVIQRCFPLDLYTYNMMLRKLSIDQIDGARRLFYRLCQKGYEPNRWTYDILVHGLFKHGRIAEARSWIEEMLRRGHFPTERTQIELYSTGSTPPDVCFVILTNDDNLTKNERAAAGQNCAKSFCSLVLEYGWTECALKKREGSNNTKGRCDLKGVETVPGVTKCACWHPGSFSSCFCINLFSKFFGSGLVTSGISSLFALLRISQKMVRRKDIQHERRQPSQVTTAMREREDDTELILSWLGGHPVFVGASNFEDELGRSCELL</sequence>
<feature type="repeat" description="PPR" evidence="3">
    <location>
        <begin position="665"/>
        <end position="699"/>
    </location>
</feature>
<protein>
    <recommendedName>
        <fullName evidence="7">Pentatricopeptide repeat-containing protein</fullName>
    </recommendedName>
</protein>
<dbReference type="Pfam" id="PF12854">
    <property type="entry name" value="PPR_1"/>
    <property type="match status" value="1"/>
</dbReference>
<dbReference type="EMBL" id="JAKOGI010000036">
    <property type="protein sequence ID" value="KAJ8447678.1"/>
    <property type="molecule type" value="Genomic_DNA"/>
</dbReference>
<keyword evidence="4" id="KW-0812">Transmembrane</keyword>